<dbReference type="AlphaFoldDB" id="A0A2S6N440"/>
<gene>
    <name evidence="2" type="ORF">CCS01_21740</name>
</gene>
<protein>
    <recommendedName>
        <fullName evidence="1">PPC domain-containing protein</fullName>
    </recommendedName>
</protein>
<dbReference type="Proteomes" id="UP000239724">
    <property type="component" value="Unassembled WGS sequence"/>
</dbReference>
<dbReference type="Gene3D" id="3.30.1330.80">
    <property type="entry name" value="Hypothetical protein, similar to alpha- acetolactate decarboxylase, domain 2"/>
    <property type="match status" value="2"/>
</dbReference>
<evidence type="ECO:0000313" key="3">
    <source>
        <dbReference type="Proteomes" id="UP000239724"/>
    </source>
</evidence>
<evidence type="ECO:0000313" key="2">
    <source>
        <dbReference type="EMBL" id="PPQ29372.1"/>
    </source>
</evidence>
<reference evidence="2 3" key="1">
    <citation type="journal article" date="2018" name="Arch. Microbiol.">
        <title>New insights into the metabolic potential of the phototrophic purple bacterium Rhodopila globiformis DSM 161(T) from its draft genome sequence and evidence for a vanadium-dependent nitrogenase.</title>
        <authorList>
            <person name="Imhoff J.F."/>
            <person name="Rahn T."/>
            <person name="Kunzel S."/>
            <person name="Neulinger S.C."/>
        </authorList>
    </citation>
    <scope>NUCLEOTIDE SEQUENCE [LARGE SCALE GENOMIC DNA]</scope>
    <source>
        <strain evidence="2 3">DSM 161</strain>
    </source>
</reference>
<dbReference type="EMBL" id="NHRY01000228">
    <property type="protein sequence ID" value="PPQ29372.1"/>
    <property type="molecule type" value="Genomic_DNA"/>
</dbReference>
<feature type="domain" description="PPC" evidence="1">
    <location>
        <begin position="20"/>
        <end position="167"/>
    </location>
</feature>
<comment type="caution">
    <text evidence="2">The sequence shown here is derived from an EMBL/GenBank/DDBJ whole genome shotgun (WGS) entry which is preliminary data.</text>
</comment>
<name>A0A2S6N440_RHOGL</name>
<sequence length="282" mass="29961">MAMRTLKQPGPVHPERITWFRGQPQPLWFALPAGATLNQALSEPLAAAGLQSATLVLTDVALSPFRYVMPGPADDASHVAWFSAPRAPDGISRIERANATFGWAGGKPLVHCHAAWTGPDGRRRGGHILPQETIIAEPGEATAWGFADIRIQAEADEETNFTLFQPSGRSMPGAAGIVARIRPNEDVVSAVETICGSNGIRDAAVRGSLGSLIGARFTDGSRIDDHATEVLVRQGRVRAGEAALELLVVDMQGTVHQGWLQRGENPVCITFDLVLEVAAAGA</sequence>
<dbReference type="SUPFAM" id="SSF117856">
    <property type="entry name" value="AF0104/ALDC/Ptd012-like"/>
    <property type="match status" value="2"/>
</dbReference>
<evidence type="ECO:0000259" key="1">
    <source>
        <dbReference type="PROSITE" id="PS51742"/>
    </source>
</evidence>
<accession>A0A2S6N440</accession>
<proteinExistence type="predicted"/>
<keyword evidence="3" id="KW-1185">Reference proteome</keyword>
<dbReference type="PROSITE" id="PS51742">
    <property type="entry name" value="PPC"/>
    <property type="match status" value="1"/>
</dbReference>
<organism evidence="2 3">
    <name type="scientific">Rhodopila globiformis</name>
    <name type="common">Rhodopseudomonas globiformis</name>
    <dbReference type="NCBI Taxonomy" id="1071"/>
    <lineage>
        <taxon>Bacteria</taxon>
        <taxon>Pseudomonadati</taxon>
        <taxon>Pseudomonadota</taxon>
        <taxon>Alphaproteobacteria</taxon>
        <taxon>Acetobacterales</taxon>
        <taxon>Acetobacteraceae</taxon>
        <taxon>Rhodopila</taxon>
    </lineage>
</organism>
<dbReference type="InterPro" id="IPR005175">
    <property type="entry name" value="PPC_dom"/>
</dbReference>